<dbReference type="InterPro" id="IPR007560">
    <property type="entry name" value="Restrct_endonuc_IV_Mrr"/>
</dbReference>
<evidence type="ECO:0000256" key="1">
    <source>
        <dbReference type="SAM" id="MobiDB-lite"/>
    </source>
</evidence>
<accession>A0AAW5EQK8</accession>
<dbReference type="SUPFAM" id="SSF52980">
    <property type="entry name" value="Restriction endonuclease-like"/>
    <property type="match status" value="1"/>
</dbReference>
<dbReference type="Proteomes" id="UP001202887">
    <property type="component" value="Unassembled WGS sequence"/>
</dbReference>
<dbReference type="RefSeq" id="WP_247066301.1">
    <property type="nucleotide sequence ID" value="NZ_CP094848.1"/>
</dbReference>
<organism evidence="3 4">
    <name type="scientific">Novacetimonas hansenii</name>
    <name type="common">Komagataeibacter hansenii</name>
    <dbReference type="NCBI Taxonomy" id="436"/>
    <lineage>
        <taxon>Bacteria</taxon>
        <taxon>Pseudomonadati</taxon>
        <taxon>Pseudomonadota</taxon>
        <taxon>Alphaproteobacteria</taxon>
        <taxon>Acetobacterales</taxon>
        <taxon>Acetobacteraceae</taxon>
        <taxon>Novacetimonas</taxon>
    </lineage>
</organism>
<dbReference type="InterPro" id="IPR011856">
    <property type="entry name" value="tRNA_endonuc-like_dom_sf"/>
</dbReference>
<feature type="region of interest" description="Disordered" evidence="1">
    <location>
        <begin position="184"/>
        <end position="209"/>
    </location>
</feature>
<comment type="caution">
    <text evidence="3">The sequence shown here is derived from an EMBL/GenBank/DDBJ whole genome shotgun (WGS) entry which is preliminary data.</text>
</comment>
<reference evidence="3" key="1">
    <citation type="journal article" date="2021" name="Polymers (Basel)">
        <title>Highly Stretchable Bacterial Cellulose Produced by Komagataeibacter hansenii SI1.</title>
        <authorList>
            <person name="Cielecka I."/>
            <person name="Ryngajllo M."/>
            <person name="Maniukiewicz W."/>
            <person name="Bielecki S."/>
        </authorList>
    </citation>
    <scope>NUCLEOTIDE SEQUENCE</scope>
    <source>
        <strain evidence="3">SI1</strain>
    </source>
</reference>
<dbReference type="PANTHER" id="PTHR30015:SF6">
    <property type="entry name" value="SLL1429 PROTEIN"/>
    <property type="match status" value="1"/>
</dbReference>
<feature type="compositionally biased region" description="Low complexity" evidence="1">
    <location>
        <begin position="192"/>
        <end position="209"/>
    </location>
</feature>
<keyword evidence="3" id="KW-0540">Nuclease</keyword>
<keyword evidence="3" id="KW-0378">Hydrolase</keyword>
<dbReference type="GO" id="GO:0015666">
    <property type="term" value="F:restriction endodeoxyribonuclease activity"/>
    <property type="evidence" value="ECO:0007669"/>
    <property type="project" value="TreeGrafter"/>
</dbReference>
<evidence type="ECO:0000313" key="4">
    <source>
        <dbReference type="Proteomes" id="UP001202887"/>
    </source>
</evidence>
<dbReference type="PANTHER" id="PTHR30015">
    <property type="entry name" value="MRR RESTRICTION SYSTEM PROTEIN"/>
    <property type="match status" value="1"/>
</dbReference>
<dbReference type="InterPro" id="IPR052906">
    <property type="entry name" value="Type_IV_Methyl-Rstrct_Enzyme"/>
</dbReference>
<reference evidence="3" key="2">
    <citation type="submission" date="2022-03" db="EMBL/GenBank/DDBJ databases">
        <authorList>
            <person name="Ryngajllo M."/>
            <person name="Jacek P."/>
            <person name="Kubiak K."/>
        </authorList>
    </citation>
    <scope>NUCLEOTIDE SEQUENCE</scope>
    <source>
        <strain evidence="3">SI1</strain>
    </source>
</reference>
<dbReference type="Gene3D" id="3.40.1350.10">
    <property type="match status" value="1"/>
</dbReference>
<dbReference type="GO" id="GO:0003677">
    <property type="term" value="F:DNA binding"/>
    <property type="evidence" value="ECO:0007669"/>
    <property type="project" value="InterPro"/>
</dbReference>
<dbReference type="AlphaFoldDB" id="A0AAW5EQK8"/>
<dbReference type="Pfam" id="PF04471">
    <property type="entry name" value="Mrr_cat"/>
    <property type="match status" value="1"/>
</dbReference>
<keyword evidence="3" id="KW-0255">Endonuclease</keyword>
<gene>
    <name evidence="3" type="ORF">K1W68_03365</name>
</gene>
<sequence length="484" mass="52941">MDYIHGLMEGKMRPKLILISSFIIFSNVSYIKCGYAASTLPASGQVDWQITNTAIGEAPIIYSDQSGLKFGISASRSHLVHIDVTDNAHKISSGSWKIGDYTLPLVPDPDEAGHFGADVPAAETKAFVHNFTAAASSTIQLSDGTTPHISLAGSSVAIDAFNKYVDTHGVLLPLPFAQPHISTTEPPTEDVAAPMTSPASAASPLSFNSTQKDDNHSGLSSFWRVVIAVALAFAGVKIFQEISRHKRKRQEREAIDADNARTAHGLQLCIREIKAKEKILAMKWRQNIYQDDYGTIITKKWEPEIPIFLNSRIVPILQQNNLLDKWEIIREEVIAEINRTASKTIPDIIPTEPVTSGPEIFSPTMNPYDYEEHCAILLRQIGWNARATVASGDQGADVIADKDGKKIVLQCKLYSNPVGNDAVQQAFSAMGYYDCTHSAVVSNAGFTTSARQLASKNGVTLLNHAQLQDYARDVEIEDGDRYGT</sequence>
<dbReference type="GO" id="GO:0009307">
    <property type="term" value="P:DNA restriction-modification system"/>
    <property type="evidence" value="ECO:0007669"/>
    <property type="project" value="InterPro"/>
</dbReference>
<proteinExistence type="predicted"/>
<evidence type="ECO:0000259" key="2">
    <source>
        <dbReference type="Pfam" id="PF04471"/>
    </source>
</evidence>
<feature type="domain" description="Restriction endonuclease type IV Mrr" evidence="2">
    <location>
        <begin position="364"/>
        <end position="469"/>
    </location>
</feature>
<evidence type="ECO:0000313" key="3">
    <source>
        <dbReference type="EMBL" id="MCJ8353036.1"/>
    </source>
</evidence>
<name>A0AAW5EQK8_NOVHA</name>
<dbReference type="EMBL" id="JAIBCX010000005">
    <property type="protein sequence ID" value="MCJ8353036.1"/>
    <property type="molecule type" value="Genomic_DNA"/>
</dbReference>
<dbReference type="InterPro" id="IPR011335">
    <property type="entry name" value="Restrct_endonuc-II-like"/>
</dbReference>
<protein>
    <submittedName>
        <fullName evidence="3">Restriction endonuclease</fullName>
    </submittedName>
</protein>